<evidence type="ECO:0000313" key="2">
    <source>
        <dbReference type="EMBL" id="OMF58368.1"/>
    </source>
</evidence>
<dbReference type="Proteomes" id="UP000517523">
    <property type="component" value="Unassembled WGS sequence"/>
</dbReference>
<name>A0A1R1F2P4_9BACL</name>
<gene>
    <name evidence="2" type="ORF">BK138_07535</name>
    <name evidence="1" type="ORF">FHS19_000644</name>
</gene>
<dbReference type="RefSeq" id="WP_076167894.1">
    <property type="nucleotide sequence ID" value="NZ_JACHXJ010000001.1"/>
</dbReference>
<evidence type="ECO:0000313" key="3">
    <source>
        <dbReference type="Proteomes" id="UP000187172"/>
    </source>
</evidence>
<evidence type="ECO:0000313" key="4">
    <source>
        <dbReference type="Proteomes" id="UP000517523"/>
    </source>
</evidence>
<protein>
    <submittedName>
        <fullName evidence="2">ADP-heptose synthase</fullName>
    </submittedName>
</protein>
<dbReference type="EMBL" id="JACHXJ010000001">
    <property type="protein sequence ID" value="MBB3125990.1"/>
    <property type="molecule type" value="Genomic_DNA"/>
</dbReference>
<organism evidence="2 3">
    <name type="scientific">Paenibacillus rhizosphaerae</name>
    <dbReference type="NCBI Taxonomy" id="297318"/>
    <lineage>
        <taxon>Bacteria</taxon>
        <taxon>Bacillati</taxon>
        <taxon>Bacillota</taxon>
        <taxon>Bacilli</taxon>
        <taxon>Bacillales</taxon>
        <taxon>Paenibacillaceae</taxon>
        <taxon>Paenibacillus</taxon>
    </lineage>
</organism>
<dbReference type="Proteomes" id="UP000187172">
    <property type="component" value="Unassembled WGS sequence"/>
</dbReference>
<proteinExistence type="predicted"/>
<keyword evidence="3" id="KW-1185">Reference proteome</keyword>
<reference evidence="2 3" key="1">
    <citation type="submission" date="2016-11" db="EMBL/GenBank/DDBJ databases">
        <title>Paenibacillus species isolates.</title>
        <authorList>
            <person name="Beno S.M."/>
        </authorList>
    </citation>
    <scope>NUCLEOTIDE SEQUENCE [LARGE SCALE GENOMIC DNA]</scope>
    <source>
        <strain evidence="2 3">FSL R5-0378</strain>
    </source>
</reference>
<comment type="caution">
    <text evidence="2">The sequence shown here is derived from an EMBL/GenBank/DDBJ whole genome shotgun (WGS) entry which is preliminary data.</text>
</comment>
<accession>A0A1R1F2P4</accession>
<dbReference type="EMBL" id="MRTP01000001">
    <property type="protein sequence ID" value="OMF58368.1"/>
    <property type="molecule type" value="Genomic_DNA"/>
</dbReference>
<evidence type="ECO:0000313" key="1">
    <source>
        <dbReference type="EMBL" id="MBB3125990.1"/>
    </source>
</evidence>
<reference evidence="1 4" key="2">
    <citation type="submission" date="2020-08" db="EMBL/GenBank/DDBJ databases">
        <title>Genomic Encyclopedia of Type Strains, Phase III (KMG-III): the genomes of soil and plant-associated and newly described type strains.</title>
        <authorList>
            <person name="Whitman W."/>
        </authorList>
    </citation>
    <scope>NUCLEOTIDE SEQUENCE [LARGE SCALE GENOMIC DNA]</scope>
    <source>
        <strain evidence="1 4">CECT 5831</strain>
    </source>
</reference>
<dbReference type="AlphaFoldDB" id="A0A1R1F2P4"/>
<sequence>MSRQFVTEAVMVAIYGELLQTSVPVEYIVPYTSLLELYELQDSDEPLMSSAEDDRYVKARIKELTAYFEEPLNKKKIQKALHMPWAKSPSILLGESARITVINAMDTAPYGELFDPVETELLLSSQREEAPVLTDQIELIQRIVEAAVPVHVFDIEDFQFAVETDNYTQHI</sequence>